<dbReference type="EMBL" id="CAJNOW010000078">
    <property type="protein sequence ID" value="CAF1229756.1"/>
    <property type="molecule type" value="Genomic_DNA"/>
</dbReference>
<evidence type="ECO:0000313" key="12">
    <source>
        <dbReference type="EMBL" id="CAF1229756.1"/>
    </source>
</evidence>
<dbReference type="EMBL" id="CAJOBG010001346">
    <property type="protein sequence ID" value="CAF3919918.1"/>
    <property type="molecule type" value="Genomic_DNA"/>
</dbReference>
<evidence type="ECO:0000256" key="1">
    <source>
        <dbReference type="ARBA" id="ARBA00004141"/>
    </source>
</evidence>
<comment type="caution">
    <text evidence="11">The sequence shown here is derived from an EMBL/GenBank/DDBJ whole genome shotgun (WGS) entry which is preliminary data.</text>
</comment>
<accession>A0A814HEL6</accession>
<feature type="transmembrane region" description="Helical" evidence="9">
    <location>
        <begin position="236"/>
        <end position="259"/>
    </location>
</feature>
<evidence type="ECO:0000256" key="6">
    <source>
        <dbReference type="ARBA" id="ARBA00022989"/>
    </source>
</evidence>
<keyword evidence="3" id="KW-0808">Transferase</keyword>
<keyword evidence="16" id="KW-1185">Reference proteome</keyword>
<evidence type="ECO:0000256" key="3">
    <source>
        <dbReference type="ARBA" id="ARBA00022679"/>
    </source>
</evidence>
<evidence type="ECO:0000256" key="2">
    <source>
        <dbReference type="ARBA" id="ARBA00005441"/>
    </source>
</evidence>
<keyword evidence="5" id="KW-0746">Sphingolipid metabolism</keyword>
<dbReference type="InterPro" id="IPR045221">
    <property type="entry name" value="Sphingomyelin_synth-like"/>
</dbReference>
<feature type="transmembrane region" description="Helical" evidence="9">
    <location>
        <begin position="189"/>
        <end position="215"/>
    </location>
</feature>
<evidence type="ECO:0000313" key="15">
    <source>
        <dbReference type="Proteomes" id="UP000663855"/>
    </source>
</evidence>
<keyword evidence="4 9" id="KW-0812">Transmembrane</keyword>
<feature type="domain" description="Sphingomyelin synthase-like" evidence="10">
    <location>
        <begin position="180"/>
        <end position="254"/>
    </location>
</feature>
<evidence type="ECO:0000256" key="5">
    <source>
        <dbReference type="ARBA" id="ARBA00022919"/>
    </source>
</evidence>
<dbReference type="Proteomes" id="UP000663855">
    <property type="component" value="Unassembled WGS sequence"/>
</dbReference>
<evidence type="ECO:0000256" key="8">
    <source>
        <dbReference type="ARBA" id="ARBA00023136"/>
    </source>
</evidence>
<dbReference type="GO" id="GO:0005886">
    <property type="term" value="C:plasma membrane"/>
    <property type="evidence" value="ECO:0007669"/>
    <property type="project" value="TreeGrafter"/>
</dbReference>
<dbReference type="Proteomes" id="UP000663824">
    <property type="component" value="Unassembled WGS sequence"/>
</dbReference>
<sequence>MHMPTCPQRRHLEARYEPTNSFSFLVIISILLQQWHDRITPEMAVYAVKSIRDLLFMGIELLTENTMIQVISSLEHNRTPLRDVAEEYLSDANRTFVEFAYIGEDTYQVNTNTVLFLWIFYCFLHGTNGLKVLQKGVRCLTLARALRVITFSITILPNPNPKCNFTGPIDPFNLSPGGACNDLLYSGHVIVYTISALAVTILCASYPCALLRLFIRLFIWIQVIQRMIRAVVEFHHYSVDMFLGLCVTLLIWHADILYYDLPSLPKPLYPHLKALILTHDYNDNGTIDYYVNQLILIYQQFKRQPIKTLKNFLKDRSISLLPQKVHSKQI</sequence>
<dbReference type="EMBL" id="CAJNOV010000167">
    <property type="protein sequence ID" value="CAF1008692.1"/>
    <property type="molecule type" value="Genomic_DNA"/>
</dbReference>
<dbReference type="GO" id="GO:0000139">
    <property type="term" value="C:Golgi membrane"/>
    <property type="evidence" value="ECO:0007669"/>
    <property type="project" value="TreeGrafter"/>
</dbReference>
<dbReference type="GO" id="GO:0005789">
    <property type="term" value="C:endoplasmic reticulum membrane"/>
    <property type="evidence" value="ECO:0007669"/>
    <property type="project" value="TreeGrafter"/>
</dbReference>
<dbReference type="InterPro" id="IPR025749">
    <property type="entry name" value="Sphingomyelin_synth-like_dom"/>
</dbReference>
<name>A0A814HEL6_9BILA</name>
<evidence type="ECO:0000256" key="7">
    <source>
        <dbReference type="ARBA" id="ARBA00023098"/>
    </source>
</evidence>
<dbReference type="EMBL" id="CAJNRE010017434">
    <property type="protein sequence ID" value="CAF2154550.1"/>
    <property type="molecule type" value="Genomic_DNA"/>
</dbReference>
<proteinExistence type="inferred from homology"/>
<evidence type="ECO:0000313" key="13">
    <source>
        <dbReference type="EMBL" id="CAF2154550.1"/>
    </source>
</evidence>
<comment type="subcellular location">
    <subcellularLocation>
        <location evidence="1">Membrane</location>
        <topology evidence="1">Multi-pass membrane protein</topology>
    </subcellularLocation>
</comment>
<evidence type="ECO:0000313" key="11">
    <source>
        <dbReference type="EMBL" id="CAF1008692.1"/>
    </source>
</evidence>
<evidence type="ECO:0000256" key="4">
    <source>
        <dbReference type="ARBA" id="ARBA00022692"/>
    </source>
</evidence>
<dbReference type="GO" id="GO:0046513">
    <property type="term" value="P:ceramide biosynthetic process"/>
    <property type="evidence" value="ECO:0007669"/>
    <property type="project" value="TreeGrafter"/>
</dbReference>
<dbReference type="GO" id="GO:0033188">
    <property type="term" value="F:sphingomyelin synthase activity"/>
    <property type="evidence" value="ECO:0007669"/>
    <property type="project" value="TreeGrafter"/>
</dbReference>
<keyword evidence="8 9" id="KW-0472">Membrane</keyword>
<evidence type="ECO:0000313" key="14">
    <source>
        <dbReference type="EMBL" id="CAF3919918.1"/>
    </source>
</evidence>
<comment type="similarity">
    <text evidence="2">Belongs to the sphingomyelin synthase family.</text>
</comment>
<dbReference type="PANTHER" id="PTHR21290">
    <property type="entry name" value="SPHINGOMYELIN SYNTHETASE"/>
    <property type="match status" value="1"/>
</dbReference>
<dbReference type="OrthoDB" id="422827at2759"/>
<protein>
    <recommendedName>
        <fullName evidence="10">Sphingomyelin synthase-like domain-containing protein</fullName>
    </recommendedName>
</protein>
<gene>
    <name evidence="11" type="ORF">CJN711_LOCUS2725</name>
    <name evidence="12" type="ORF">KQP761_LOCUS1238</name>
    <name evidence="13" type="ORF">MBJ925_LOCUS31892</name>
    <name evidence="14" type="ORF">OVN521_LOCUS10524</name>
</gene>
<keyword evidence="7" id="KW-0443">Lipid metabolism</keyword>
<keyword evidence="6 9" id="KW-1133">Transmembrane helix</keyword>
<evidence type="ECO:0000256" key="9">
    <source>
        <dbReference type="SAM" id="Phobius"/>
    </source>
</evidence>
<organism evidence="11 15">
    <name type="scientific">Rotaria magnacalcarata</name>
    <dbReference type="NCBI Taxonomy" id="392030"/>
    <lineage>
        <taxon>Eukaryota</taxon>
        <taxon>Metazoa</taxon>
        <taxon>Spiralia</taxon>
        <taxon>Gnathifera</taxon>
        <taxon>Rotifera</taxon>
        <taxon>Eurotatoria</taxon>
        <taxon>Bdelloidea</taxon>
        <taxon>Philodinida</taxon>
        <taxon>Philodinidae</taxon>
        <taxon>Rotaria</taxon>
    </lineage>
</organism>
<reference evidence="11" key="1">
    <citation type="submission" date="2021-02" db="EMBL/GenBank/DDBJ databases">
        <authorList>
            <person name="Nowell W R."/>
        </authorList>
    </citation>
    <scope>NUCLEOTIDE SEQUENCE</scope>
</reference>
<evidence type="ECO:0000259" key="10">
    <source>
        <dbReference type="Pfam" id="PF14360"/>
    </source>
</evidence>
<dbReference type="PANTHER" id="PTHR21290:SF25">
    <property type="entry name" value="SPHINGOMYELIN SYNTHASE-RELATED PROTEIN 1"/>
    <property type="match status" value="1"/>
</dbReference>
<dbReference type="Pfam" id="PF14360">
    <property type="entry name" value="PAP2_C"/>
    <property type="match status" value="1"/>
</dbReference>
<evidence type="ECO:0000313" key="16">
    <source>
        <dbReference type="Proteomes" id="UP000663866"/>
    </source>
</evidence>
<dbReference type="Proteomes" id="UP000663834">
    <property type="component" value="Unassembled WGS sequence"/>
</dbReference>
<dbReference type="GO" id="GO:0047493">
    <property type="term" value="F:ceramide cholinephosphotransferase activity"/>
    <property type="evidence" value="ECO:0007669"/>
    <property type="project" value="TreeGrafter"/>
</dbReference>
<dbReference type="Proteomes" id="UP000663866">
    <property type="component" value="Unassembled WGS sequence"/>
</dbReference>
<dbReference type="AlphaFoldDB" id="A0A814HEL6"/>